<dbReference type="SUPFAM" id="SSF48452">
    <property type="entry name" value="TPR-like"/>
    <property type="match status" value="1"/>
</dbReference>
<evidence type="ECO:0000313" key="1">
    <source>
        <dbReference type="EMBL" id="MBD7983002.1"/>
    </source>
</evidence>
<protein>
    <submittedName>
        <fullName evidence="1">Tetratricopeptide repeat protein</fullName>
    </submittedName>
</protein>
<sequence>MRHRYGRLLKKDNVVVFPGALDGLIESGLDAIEDVDYEKAVEAFGQAYHFDSENMRILAPYAVALYETKDFDKAKEVATKLLHSGATDYLDAMELYLAISIQLQHYEEVEMTIEALLDEEVVTPEMTKKFHYLRDLNARLSNMYIDSVVEEVTSHSVISIEEFKTWTTEKQHALLATYEQGSLEKEILDFLVAIAGDEEVSSIVITYALVILCGAGYREEVTVRKFGVEKDFIPSELELPGNGSVTAAVIERVTDLYEKDPSRLQMAIDAIQRYDVIAYPFKWEGYSVEEISDAYMHHIESMFSGEPMMENALNSIIRSVDEHTDY</sequence>
<organism evidence="1 2">
    <name type="scientific">Sporosarcina quadrami</name>
    <dbReference type="NCBI Taxonomy" id="2762234"/>
    <lineage>
        <taxon>Bacteria</taxon>
        <taxon>Bacillati</taxon>
        <taxon>Bacillota</taxon>
        <taxon>Bacilli</taxon>
        <taxon>Bacillales</taxon>
        <taxon>Caryophanaceae</taxon>
        <taxon>Sporosarcina</taxon>
    </lineage>
</organism>
<reference evidence="1 2" key="1">
    <citation type="submission" date="2020-08" db="EMBL/GenBank/DDBJ databases">
        <title>A Genomic Blueprint of the Chicken Gut Microbiome.</title>
        <authorList>
            <person name="Gilroy R."/>
            <person name="Ravi A."/>
            <person name="Getino M."/>
            <person name="Pursley I."/>
            <person name="Horton D.L."/>
            <person name="Alikhan N.-F."/>
            <person name="Baker D."/>
            <person name="Gharbi K."/>
            <person name="Hall N."/>
            <person name="Watson M."/>
            <person name="Adriaenssens E.M."/>
            <person name="Foster-Nyarko E."/>
            <person name="Jarju S."/>
            <person name="Secka A."/>
            <person name="Antonio M."/>
            <person name="Oren A."/>
            <person name="Chaudhuri R."/>
            <person name="La Ragione R.M."/>
            <person name="Hildebrand F."/>
            <person name="Pallen M.J."/>
        </authorList>
    </citation>
    <scope>NUCLEOTIDE SEQUENCE [LARGE SCALE GENOMIC DNA]</scope>
    <source>
        <strain evidence="1 2">Sa2YVA2</strain>
    </source>
</reference>
<dbReference type="Proteomes" id="UP000626786">
    <property type="component" value="Unassembled WGS sequence"/>
</dbReference>
<dbReference type="Gene3D" id="1.25.40.10">
    <property type="entry name" value="Tetratricopeptide repeat domain"/>
    <property type="match status" value="1"/>
</dbReference>
<dbReference type="SUPFAM" id="SSF116965">
    <property type="entry name" value="Hypothetical protein MPN330"/>
    <property type="match status" value="1"/>
</dbReference>
<dbReference type="RefSeq" id="WP_191692650.1">
    <property type="nucleotide sequence ID" value="NZ_JACSQN010000001.1"/>
</dbReference>
<dbReference type="EMBL" id="JACSQN010000001">
    <property type="protein sequence ID" value="MBD7983002.1"/>
    <property type="molecule type" value="Genomic_DNA"/>
</dbReference>
<gene>
    <name evidence="1" type="ORF">H9649_00300</name>
</gene>
<accession>A0ABR8U4N1</accession>
<dbReference type="InterPro" id="IPR011990">
    <property type="entry name" value="TPR-like_helical_dom_sf"/>
</dbReference>
<comment type="caution">
    <text evidence="1">The sequence shown here is derived from an EMBL/GenBank/DDBJ whole genome shotgun (WGS) entry which is preliminary data.</text>
</comment>
<evidence type="ECO:0000313" key="2">
    <source>
        <dbReference type="Proteomes" id="UP000626786"/>
    </source>
</evidence>
<name>A0ABR8U4N1_9BACL</name>
<dbReference type="Pfam" id="PF14559">
    <property type="entry name" value="TPR_19"/>
    <property type="match status" value="1"/>
</dbReference>
<keyword evidence="2" id="KW-1185">Reference proteome</keyword>
<proteinExistence type="predicted"/>